<protein>
    <recommendedName>
        <fullName evidence="8">XPG-I domain-containing protein</fullName>
    </recommendedName>
</protein>
<dbReference type="PANTHER" id="PTHR13715">
    <property type="entry name" value="RYANODINE RECEPTOR AND IP3 RECEPTOR"/>
    <property type="match status" value="1"/>
</dbReference>
<dbReference type="Gene3D" id="3.40.50.1010">
    <property type="entry name" value="5'-nuclease"/>
    <property type="match status" value="1"/>
</dbReference>
<feature type="domain" description="XPG-I" evidence="8">
    <location>
        <begin position="99"/>
        <end position="170"/>
    </location>
</feature>
<dbReference type="AlphaFoldDB" id="A0A418CKD7"/>
<feature type="transmembrane region" description="Helical" evidence="7">
    <location>
        <begin position="149"/>
        <end position="171"/>
    </location>
</feature>
<gene>
    <name evidence="9" type="ORF">DYB26_007797</name>
</gene>
<dbReference type="PANTHER" id="PTHR13715:SF99">
    <property type="entry name" value="INOSITOL 1,4,5-TRISPHOSPHATE RECEPTOR-LIKE PROTEIN A"/>
    <property type="match status" value="1"/>
</dbReference>
<dbReference type="GO" id="GO:0005216">
    <property type="term" value="F:monoatomic ion channel activity"/>
    <property type="evidence" value="ECO:0007669"/>
    <property type="project" value="InterPro"/>
</dbReference>
<evidence type="ECO:0000313" key="10">
    <source>
        <dbReference type="Proteomes" id="UP000286510"/>
    </source>
</evidence>
<dbReference type="InterPro" id="IPR006084">
    <property type="entry name" value="XPG/Rad2"/>
</dbReference>
<proteinExistence type="predicted"/>
<keyword evidence="6 7" id="KW-0472">Membrane</keyword>
<dbReference type="InterPro" id="IPR006086">
    <property type="entry name" value="XPG-I_dom"/>
</dbReference>
<dbReference type="InterPro" id="IPR015925">
    <property type="entry name" value="Ryanodine_IP3_receptor"/>
</dbReference>
<name>A0A418CKD7_APHAT</name>
<accession>A0A418CKD7</accession>
<organism evidence="9 10">
    <name type="scientific">Aphanomyces astaci</name>
    <name type="common">Crayfish plague agent</name>
    <dbReference type="NCBI Taxonomy" id="112090"/>
    <lineage>
        <taxon>Eukaryota</taxon>
        <taxon>Sar</taxon>
        <taxon>Stramenopiles</taxon>
        <taxon>Oomycota</taxon>
        <taxon>Saprolegniomycetes</taxon>
        <taxon>Saprolegniales</taxon>
        <taxon>Verrucalvaceae</taxon>
        <taxon>Aphanomyces</taxon>
    </lineage>
</organism>
<evidence type="ECO:0000256" key="6">
    <source>
        <dbReference type="ARBA" id="ARBA00023136"/>
    </source>
</evidence>
<dbReference type="GO" id="GO:0004518">
    <property type="term" value="F:nuclease activity"/>
    <property type="evidence" value="ECO:0007669"/>
    <property type="project" value="InterPro"/>
</dbReference>
<dbReference type="SUPFAM" id="SSF88723">
    <property type="entry name" value="PIN domain-like"/>
    <property type="match status" value="1"/>
</dbReference>
<keyword evidence="5" id="KW-0496">Mitochondrion</keyword>
<dbReference type="InterPro" id="IPR006085">
    <property type="entry name" value="XPG_DNA_repair_N"/>
</dbReference>
<dbReference type="EMBL" id="QUTF01026741">
    <property type="protein sequence ID" value="RHY81483.1"/>
    <property type="molecule type" value="Genomic_DNA"/>
</dbReference>
<dbReference type="Pfam" id="PF00520">
    <property type="entry name" value="Ion_trans"/>
    <property type="match status" value="1"/>
</dbReference>
<feature type="transmembrane region" description="Helical" evidence="7">
    <location>
        <begin position="234"/>
        <end position="256"/>
    </location>
</feature>
<evidence type="ECO:0000256" key="2">
    <source>
        <dbReference type="ARBA" id="ARBA00022553"/>
    </source>
</evidence>
<comment type="subcellular location">
    <subcellularLocation>
        <location evidence="1">Membrane</location>
        <topology evidence="1">Multi-pass membrane protein</topology>
    </subcellularLocation>
</comment>
<keyword evidence="3 7" id="KW-0812">Transmembrane</keyword>
<dbReference type="SMART" id="SM00484">
    <property type="entry name" value="XPGI"/>
    <property type="match status" value="1"/>
</dbReference>
<evidence type="ECO:0000256" key="5">
    <source>
        <dbReference type="ARBA" id="ARBA00023128"/>
    </source>
</evidence>
<dbReference type="InterPro" id="IPR029060">
    <property type="entry name" value="PIN-like_dom_sf"/>
</dbReference>
<dbReference type="Pfam" id="PF00867">
    <property type="entry name" value="XPG_I"/>
    <property type="match status" value="1"/>
</dbReference>
<dbReference type="Pfam" id="PF00752">
    <property type="entry name" value="XPG_N"/>
    <property type="match status" value="1"/>
</dbReference>
<feature type="non-terminal residue" evidence="9">
    <location>
        <position position="1"/>
    </location>
</feature>
<dbReference type="VEuPathDB" id="FungiDB:H257_16608"/>
<evidence type="ECO:0000256" key="1">
    <source>
        <dbReference type="ARBA" id="ARBA00004141"/>
    </source>
</evidence>
<dbReference type="InterPro" id="IPR005821">
    <property type="entry name" value="Ion_trans_dom"/>
</dbReference>
<reference evidence="9 10" key="1">
    <citation type="submission" date="2018-08" db="EMBL/GenBank/DDBJ databases">
        <title>Aphanomyces genome sequencing and annotation.</title>
        <authorList>
            <person name="Minardi D."/>
            <person name="Oidtmann B."/>
            <person name="Van Der Giezen M."/>
            <person name="Studholme D.J."/>
        </authorList>
    </citation>
    <scope>NUCLEOTIDE SEQUENCE [LARGE SCALE GENOMIC DNA]</scope>
    <source>
        <strain evidence="9 10">FDL457</strain>
    </source>
</reference>
<dbReference type="GO" id="GO:0006816">
    <property type="term" value="P:calcium ion transport"/>
    <property type="evidence" value="ECO:0007669"/>
    <property type="project" value="InterPro"/>
</dbReference>
<dbReference type="PRINTS" id="PR00853">
    <property type="entry name" value="XPGRADSUPER"/>
</dbReference>
<evidence type="ECO:0000256" key="7">
    <source>
        <dbReference type="SAM" id="Phobius"/>
    </source>
</evidence>
<evidence type="ECO:0000313" key="9">
    <source>
        <dbReference type="EMBL" id="RHY81483.1"/>
    </source>
</evidence>
<dbReference type="Proteomes" id="UP000286510">
    <property type="component" value="Unassembled WGS sequence"/>
</dbReference>
<evidence type="ECO:0000259" key="8">
    <source>
        <dbReference type="SMART" id="SM00484"/>
    </source>
</evidence>
<keyword evidence="2" id="KW-0597">Phosphoprotein</keyword>
<keyword evidence="4 7" id="KW-1133">Transmembrane helix</keyword>
<sequence length="347" mass="39247">VMTLEHTLAYESYCISRLELLLKHNITPVVVFEGAGMPTKAATSARREHDRQKHMMRGLNLHATHDLVESGKAFARSLKITGAMGRKLRRTLLRVHPTIECIVAPYEADAELAHLSLTNYVDIVISEDSDLIPYGCATATAMHSNMGKLGVTAVFGAIMIYIFSLVGFFLLQAELESEDHTVSHCSTLLQCYTTYIRYGLLSGGGIGDYISSTLNHELEFDNPERYFERLVYDMAFFVVVITLFLNMIQGIIIDAFTSVREQTETKAALKRERCLVCNRSRSAIEVEGVESGLLNSFARHTQDEHNFFHYFYYIQHVTAKDPKDLNGIESYVVDKLKTQDMTWIPRV</sequence>
<evidence type="ECO:0000256" key="4">
    <source>
        <dbReference type="ARBA" id="ARBA00022989"/>
    </source>
</evidence>
<evidence type="ECO:0000256" key="3">
    <source>
        <dbReference type="ARBA" id="ARBA00022692"/>
    </source>
</evidence>
<dbReference type="GO" id="GO:0016020">
    <property type="term" value="C:membrane"/>
    <property type="evidence" value="ECO:0007669"/>
    <property type="project" value="UniProtKB-SubCell"/>
</dbReference>
<comment type="caution">
    <text evidence="9">The sequence shown here is derived from an EMBL/GenBank/DDBJ whole genome shotgun (WGS) entry which is preliminary data.</text>
</comment>